<dbReference type="eggNOG" id="arCOG06388">
    <property type="taxonomic scope" value="Archaea"/>
</dbReference>
<comment type="caution">
    <text evidence="2">The sequence shown here is derived from an EMBL/GenBank/DDBJ whole genome shotgun (WGS) entry which is preliminary data.</text>
</comment>
<feature type="domain" description="UspA" evidence="1">
    <location>
        <begin position="2"/>
        <end position="142"/>
    </location>
</feature>
<evidence type="ECO:0000313" key="3">
    <source>
        <dbReference type="Proteomes" id="UP000011607"/>
    </source>
</evidence>
<evidence type="ECO:0000259" key="1">
    <source>
        <dbReference type="Pfam" id="PF00582"/>
    </source>
</evidence>
<dbReference type="Proteomes" id="UP000011607">
    <property type="component" value="Unassembled WGS sequence"/>
</dbReference>
<dbReference type="Pfam" id="PF00582">
    <property type="entry name" value="Usp"/>
    <property type="match status" value="1"/>
</dbReference>
<dbReference type="EMBL" id="AOMA01000067">
    <property type="protein sequence ID" value="EMA41146.1"/>
    <property type="molecule type" value="Genomic_DNA"/>
</dbReference>
<dbReference type="AlphaFoldDB" id="M0M624"/>
<dbReference type="STRING" id="1227454.C446_06300"/>
<protein>
    <recommendedName>
        <fullName evidence="1">UspA domain-containing protein</fullName>
    </recommendedName>
</protein>
<name>M0M624_9EURY</name>
<sequence>MTFVVPFDGTALSRAALLRADRFSTVLEKDVVAVTVVPKGNAEYAHEKGWLEDDESFSLRTVLSRVHQDVVDTVPQANFRHVVVDRYASPGTVATRLRRVAREVDASMVFIGSENAGRIVNNISSVGATVAAERTYDVVIVRSEIEPDRPD</sequence>
<reference evidence="2 3" key="1">
    <citation type="journal article" date="2014" name="PLoS Genet.">
        <title>Phylogenetically driven sequencing of extremely halophilic archaea reveals strategies for static and dynamic osmo-response.</title>
        <authorList>
            <person name="Becker E.A."/>
            <person name="Seitzer P.M."/>
            <person name="Tritt A."/>
            <person name="Larsen D."/>
            <person name="Krusor M."/>
            <person name="Yao A.I."/>
            <person name="Wu D."/>
            <person name="Madern D."/>
            <person name="Eisen J.A."/>
            <person name="Darling A.E."/>
            <person name="Facciotti M.T."/>
        </authorList>
    </citation>
    <scope>NUCLEOTIDE SEQUENCE [LARGE SCALE GENOMIC DNA]</scope>
    <source>
        <strain evidence="2 3">JCM 10879</strain>
    </source>
</reference>
<dbReference type="OrthoDB" id="193961at2157"/>
<dbReference type="RefSeq" id="WP_006672206.1">
    <property type="nucleotide sequence ID" value="NZ_AOMA01000067.1"/>
</dbReference>
<proteinExistence type="predicted"/>
<evidence type="ECO:0000313" key="2">
    <source>
        <dbReference type="EMBL" id="EMA41146.1"/>
    </source>
</evidence>
<dbReference type="InterPro" id="IPR014729">
    <property type="entry name" value="Rossmann-like_a/b/a_fold"/>
</dbReference>
<keyword evidence="3" id="KW-1185">Reference proteome</keyword>
<gene>
    <name evidence="2" type="ORF">C446_06300</name>
</gene>
<organism evidence="2 3">
    <name type="scientific">Halobiforma nitratireducens JCM 10879</name>
    <dbReference type="NCBI Taxonomy" id="1227454"/>
    <lineage>
        <taxon>Archaea</taxon>
        <taxon>Methanobacteriati</taxon>
        <taxon>Methanobacteriota</taxon>
        <taxon>Stenosarchaea group</taxon>
        <taxon>Halobacteria</taxon>
        <taxon>Halobacteriales</taxon>
        <taxon>Natrialbaceae</taxon>
        <taxon>Halobiforma</taxon>
    </lineage>
</organism>
<accession>M0M624</accession>
<dbReference type="Gene3D" id="3.40.50.620">
    <property type="entry name" value="HUPs"/>
    <property type="match status" value="1"/>
</dbReference>
<dbReference type="InterPro" id="IPR006016">
    <property type="entry name" value="UspA"/>
</dbReference>
<dbReference type="SUPFAM" id="SSF52402">
    <property type="entry name" value="Adenine nucleotide alpha hydrolases-like"/>
    <property type="match status" value="1"/>
</dbReference>